<organism evidence="5 6">
    <name type="scientific">Bursaphelenchus okinawaensis</name>
    <dbReference type="NCBI Taxonomy" id="465554"/>
    <lineage>
        <taxon>Eukaryota</taxon>
        <taxon>Metazoa</taxon>
        <taxon>Ecdysozoa</taxon>
        <taxon>Nematoda</taxon>
        <taxon>Chromadorea</taxon>
        <taxon>Rhabditida</taxon>
        <taxon>Tylenchina</taxon>
        <taxon>Tylenchomorpha</taxon>
        <taxon>Aphelenchoidea</taxon>
        <taxon>Aphelenchoididae</taxon>
        <taxon>Bursaphelenchus</taxon>
    </lineage>
</organism>
<evidence type="ECO:0000256" key="2">
    <source>
        <dbReference type="ARBA" id="ARBA00022723"/>
    </source>
</evidence>
<evidence type="ECO:0000256" key="3">
    <source>
        <dbReference type="ARBA" id="ARBA00023004"/>
    </source>
</evidence>
<proteinExistence type="inferred from homology"/>
<protein>
    <recommendedName>
        <fullName evidence="7">Phytanoyl-CoA dioxygenase</fullName>
    </recommendedName>
</protein>
<dbReference type="SUPFAM" id="SSF51197">
    <property type="entry name" value="Clavaminate synthase-like"/>
    <property type="match status" value="1"/>
</dbReference>
<comment type="cofactor">
    <cofactor evidence="1">
        <name>Fe cation</name>
        <dbReference type="ChEBI" id="CHEBI:24875"/>
    </cofactor>
</comment>
<accession>A0A811KZQ3</accession>
<evidence type="ECO:0000313" key="6">
    <source>
        <dbReference type="Proteomes" id="UP000614601"/>
    </source>
</evidence>
<dbReference type="GO" id="GO:0046872">
    <property type="term" value="F:metal ion binding"/>
    <property type="evidence" value="ECO:0007669"/>
    <property type="project" value="UniProtKB-KW"/>
</dbReference>
<dbReference type="EMBL" id="CAJFDH010000004">
    <property type="protein sequence ID" value="CAD5221367.1"/>
    <property type="molecule type" value="Genomic_DNA"/>
</dbReference>
<comment type="caution">
    <text evidence="5">The sequence shown here is derived from an EMBL/GenBank/DDBJ whole genome shotgun (WGS) entry which is preliminary data.</text>
</comment>
<gene>
    <name evidence="5" type="ORF">BOKJ2_LOCUS9409</name>
</gene>
<dbReference type="PANTHER" id="PTHR20883">
    <property type="entry name" value="PHYTANOYL-COA DIOXYGENASE DOMAIN CONTAINING 1"/>
    <property type="match status" value="1"/>
</dbReference>
<evidence type="ECO:0000256" key="1">
    <source>
        <dbReference type="ARBA" id="ARBA00001962"/>
    </source>
</evidence>
<dbReference type="Proteomes" id="UP000614601">
    <property type="component" value="Unassembled WGS sequence"/>
</dbReference>
<sequence>MSIDISDLSKLKQIYDENGYVLIKNVFSEAECDDMKEEIEKIVDKLDLSQHPKTIFDTYDDQRHVDTYFLDSASKVSFFYEEGALAKDGTLTVPKDQALNKIGHALHWLNPVFKKYTFDQRICNIVRSLGFQNPHIVQSMYIFKQPKIGGAVTDHIDATFLQSDPPENLFGIWIAIDEASQENGCLWFIPGSHQGPHPGYRFVRTFSTDPNEKLLIFEGKKPTYDQSKFLPVPVPKGSMVLINGLVAHKSEPNTSDKSRHAYTVHVAEMVERKKWHERNWLQETEDYKFPALYTSKSD</sequence>
<dbReference type="OrthoDB" id="445007at2759"/>
<dbReference type="Gene3D" id="2.60.120.620">
    <property type="entry name" value="q2cbj1_9rhob like domain"/>
    <property type="match status" value="1"/>
</dbReference>
<evidence type="ECO:0008006" key="7">
    <source>
        <dbReference type="Google" id="ProtNLM"/>
    </source>
</evidence>
<name>A0A811KZQ3_9BILA</name>
<keyword evidence="2" id="KW-0479">Metal-binding</keyword>
<reference evidence="5" key="1">
    <citation type="submission" date="2020-09" db="EMBL/GenBank/DDBJ databases">
        <authorList>
            <person name="Kikuchi T."/>
        </authorList>
    </citation>
    <scope>NUCLEOTIDE SEQUENCE</scope>
    <source>
        <strain evidence="5">SH1</strain>
    </source>
</reference>
<dbReference type="InterPro" id="IPR008775">
    <property type="entry name" value="Phytyl_CoA_dOase-like"/>
</dbReference>
<dbReference type="Pfam" id="PF05721">
    <property type="entry name" value="PhyH"/>
    <property type="match status" value="1"/>
</dbReference>
<evidence type="ECO:0000313" key="5">
    <source>
        <dbReference type="EMBL" id="CAD5221367.1"/>
    </source>
</evidence>
<comment type="similarity">
    <text evidence="4">Belongs to the PhyH family. PHYHD1 subfamily.</text>
</comment>
<keyword evidence="6" id="KW-1185">Reference proteome</keyword>
<dbReference type="EMBL" id="CAJFCW020000004">
    <property type="protein sequence ID" value="CAG9114983.1"/>
    <property type="molecule type" value="Genomic_DNA"/>
</dbReference>
<dbReference type="Proteomes" id="UP000783686">
    <property type="component" value="Unassembled WGS sequence"/>
</dbReference>
<keyword evidence="3" id="KW-0408">Iron</keyword>
<evidence type="ECO:0000256" key="4">
    <source>
        <dbReference type="ARBA" id="ARBA00038356"/>
    </source>
</evidence>
<dbReference type="PANTHER" id="PTHR20883:SF15">
    <property type="entry name" value="PHYTANOYL-COA DIOXYGENASE DOMAIN-CONTAINING PROTEIN 1"/>
    <property type="match status" value="1"/>
</dbReference>
<dbReference type="AlphaFoldDB" id="A0A811KZQ3"/>